<feature type="transmembrane region" description="Helical" evidence="8">
    <location>
        <begin position="319"/>
        <end position="339"/>
    </location>
</feature>
<feature type="transmembrane region" description="Helical" evidence="8">
    <location>
        <begin position="403"/>
        <end position="426"/>
    </location>
</feature>
<dbReference type="SUPFAM" id="SSF52540">
    <property type="entry name" value="P-loop containing nucleoside triphosphate hydrolases"/>
    <property type="match status" value="2"/>
</dbReference>
<keyword evidence="2" id="KW-0813">Transport</keyword>
<evidence type="ECO:0000256" key="1">
    <source>
        <dbReference type="ARBA" id="ARBA00004141"/>
    </source>
</evidence>
<name>A0A9W9IWR9_9EURO</name>
<keyword evidence="11" id="KW-1185">Reference proteome</keyword>
<feature type="transmembrane region" description="Helical" evidence="8">
    <location>
        <begin position="432"/>
        <end position="453"/>
    </location>
</feature>
<keyword evidence="5" id="KW-0067">ATP-binding</keyword>
<evidence type="ECO:0000313" key="10">
    <source>
        <dbReference type="EMBL" id="KAJ5186523.1"/>
    </source>
</evidence>
<evidence type="ECO:0000256" key="3">
    <source>
        <dbReference type="ARBA" id="ARBA00022692"/>
    </source>
</evidence>
<dbReference type="InterPro" id="IPR003439">
    <property type="entry name" value="ABC_transporter-like_ATP-bd"/>
</dbReference>
<dbReference type="InterPro" id="IPR044726">
    <property type="entry name" value="ABCC_6TM_D2"/>
</dbReference>
<dbReference type="InterPro" id="IPR036640">
    <property type="entry name" value="ABC1_TM_sf"/>
</dbReference>
<dbReference type="InterPro" id="IPR050173">
    <property type="entry name" value="ABC_transporter_C-like"/>
</dbReference>
<evidence type="ECO:0000256" key="7">
    <source>
        <dbReference type="ARBA" id="ARBA00023136"/>
    </source>
</evidence>
<gene>
    <name evidence="10" type="ORF">N7449_011287</name>
</gene>
<keyword evidence="3 8" id="KW-0812">Transmembrane</keyword>
<dbReference type="GO" id="GO:0140359">
    <property type="term" value="F:ABC-type transporter activity"/>
    <property type="evidence" value="ECO:0007669"/>
    <property type="project" value="InterPro"/>
</dbReference>
<comment type="subcellular location">
    <subcellularLocation>
        <location evidence="1">Membrane</location>
        <topology evidence="1">Multi-pass membrane protein</topology>
    </subcellularLocation>
</comment>
<feature type="transmembrane region" description="Helical" evidence="8">
    <location>
        <begin position="193"/>
        <end position="214"/>
    </location>
</feature>
<comment type="caution">
    <text evidence="10">The sequence shown here is derived from an EMBL/GenBank/DDBJ whole genome shotgun (WGS) entry which is preliminary data.</text>
</comment>
<keyword evidence="6 8" id="KW-1133">Transmembrane helix</keyword>
<dbReference type="GO" id="GO:0016020">
    <property type="term" value="C:membrane"/>
    <property type="evidence" value="ECO:0007669"/>
    <property type="project" value="UniProtKB-SubCell"/>
</dbReference>
<evidence type="ECO:0000259" key="9">
    <source>
        <dbReference type="PROSITE" id="PS50929"/>
    </source>
</evidence>
<feature type="transmembrane region" description="Helical" evidence="8">
    <location>
        <begin position="292"/>
        <end position="313"/>
    </location>
</feature>
<evidence type="ECO:0000256" key="4">
    <source>
        <dbReference type="ARBA" id="ARBA00022741"/>
    </source>
</evidence>
<dbReference type="Pfam" id="PF00664">
    <property type="entry name" value="ABC_membrane"/>
    <property type="match status" value="1"/>
</dbReference>
<evidence type="ECO:0000313" key="11">
    <source>
        <dbReference type="Proteomes" id="UP001150942"/>
    </source>
</evidence>
<dbReference type="Pfam" id="PF00005">
    <property type="entry name" value="ABC_tran"/>
    <property type="match status" value="1"/>
</dbReference>
<feature type="domain" description="ABC transmembrane type-1" evidence="9">
    <location>
        <begin position="194"/>
        <end position="460"/>
    </location>
</feature>
<keyword evidence="7 8" id="KW-0472">Membrane</keyword>
<sequence length="727" mass="80537">MKEDAFDKNWYATILHACALNSDLDLLPEGDATQIGHGSGHGLSGGQMHRIALARAVYARRKLLLLDNIFSALDRKTKTTIIARLLGVDGLLRKANSTIVLVTHEMEQLPCTDQLYVLSDGRLRQEEPRERNVYQGMGSDVVEAEELAGFPELATEDKAAMISDANEIDDLRRAAGDSAAYRYYSRYVGWTNALIFVFFVTMNVFASTYSGIWLQRWADRGGGQKALYVTVYFFLAICNTIGNGGYVWAILILISPSTARWLHYVVLKTVVMYIQFSFLVSRQDMTLVESDLPIGILITVSNLFSSIASAALIATGSKYMGISVPFLIISVYILQHFYLKTSRQLRLLDLESRSPLCSHLLDTVKGLATIQAFGWEADFRIANSTLLDVTQRTYYMLNCIQRWLTLVFDLIVAAEAVIVISLAVSLRHTTSVGLLGVSLNSILAFNGSLSSLISGWTQLEISLGSILRVKDFELTVPREIPTEQEIPVDWPGQGAIEISGMAAQYNSETTVLSNVSLKCFPGMLTVASGSIIIDNIDLATLPPDKVRERLVTISQTPFIMVGCTVRFNLDPTESFPDTDIIAALDRVGLWDGVLFVRGGLDAEISDTLSLSRGEQQLLQLARAMLKIQATNSKILLIDEGTSSVDVETDARVQDLLQQDPFLRILQMWHDKQNPKALQVRSSPIMDFKDGLENNLDNWVTMLCWVAGKPVGDTKSRTEVVPVIEHDA</sequence>
<dbReference type="InterPro" id="IPR011527">
    <property type="entry name" value="ABC1_TM_dom"/>
</dbReference>
<keyword evidence="4" id="KW-0547">Nucleotide-binding</keyword>
<dbReference type="OrthoDB" id="4357253at2759"/>
<keyword evidence="10" id="KW-0378">Hydrolase</keyword>
<evidence type="ECO:0000256" key="8">
    <source>
        <dbReference type="SAM" id="Phobius"/>
    </source>
</evidence>
<dbReference type="Gene3D" id="1.20.1560.10">
    <property type="entry name" value="ABC transporter type 1, transmembrane domain"/>
    <property type="match status" value="1"/>
</dbReference>
<dbReference type="PANTHER" id="PTHR24223">
    <property type="entry name" value="ATP-BINDING CASSETTE SUB-FAMILY C"/>
    <property type="match status" value="1"/>
</dbReference>
<evidence type="ECO:0000256" key="5">
    <source>
        <dbReference type="ARBA" id="ARBA00022840"/>
    </source>
</evidence>
<dbReference type="CDD" id="cd18580">
    <property type="entry name" value="ABC_6TM_ABCC_D2"/>
    <property type="match status" value="1"/>
</dbReference>
<dbReference type="GO" id="GO:0016887">
    <property type="term" value="F:ATP hydrolysis activity"/>
    <property type="evidence" value="ECO:0007669"/>
    <property type="project" value="InterPro"/>
</dbReference>
<evidence type="ECO:0000256" key="6">
    <source>
        <dbReference type="ARBA" id="ARBA00022989"/>
    </source>
</evidence>
<dbReference type="SUPFAM" id="SSF90123">
    <property type="entry name" value="ABC transporter transmembrane region"/>
    <property type="match status" value="1"/>
</dbReference>
<reference evidence="10" key="1">
    <citation type="submission" date="2022-11" db="EMBL/GenBank/DDBJ databases">
        <authorList>
            <person name="Petersen C."/>
        </authorList>
    </citation>
    <scope>NUCLEOTIDE SEQUENCE</scope>
    <source>
        <strain evidence="10">IBT 20477</strain>
    </source>
</reference>
<dbReference type="PROSITE" id="PS50929">
    <property type="entry name" value="ABC_TM1F"/>
    <property type="match status" value="1"/>
</dbReference>
<accession>A0A9W9IWR9</accession>
<protein>
    <submittedName>
        <fullName evidence="10">P-loop containing nucleoside triphosphate hydrolase protein</fullName>
    </submittedName>
</protein>
<dbReference type="GO" id="GO:0005524">
    <property type="term" value="F:ATP binding"/>
    <property type="evidence" value="ECO:0007669"/>
    <property type="project" value="UniProtKB-KW"/>
</dbReference>
<dbReference type="Proteomes" id="UP001150942">
    <property type="component" value="Unassembled WGS sequence"/>
</dbReference>
<organism evidence="10 11">
    <name type="scientific">Penicillium cf. viridicatum</name>
    <dbReference type="NCBI Taxonomy" id="2972119"/>
    <lineage>
        <taxon>Eukaryota</taxon>
        <taxon>Fungi</taxon>
        <taxon>Dikarya</taxon>
        <taxon>Ascomycota</taxon>
        <taxon>Pezizomycotina</taxon>
        <taxon>Eurotiomycetes</taxon>
        <taxon>Eurotiomycetidae</taxon>
        <taxon>Eurotiales</taxon>
        <taxon>Aspergillaceae</taxon>
        <taxon>Penicillium</taxon>
    </lineage>
</organism>
<evidence type="ECO:0000256" key="2">
    <source>
        <dbReference type="ARBA" id="ARBA00022448"/>
    </source>
</evidence>
<proteinExistence type="predicted"/>
<dbReference type="Gene3D" id="3.40.50.300">
    <property type="entry name" value="P-loop containing nucleotide triphosphate hydrolases"/>
    <property type="match status" value="2"/>
</dbReference>
<dbReference type="EMBL" id="JAPQKQ010000008">
    <property type="protein sequence ID" value="KAJ5186523.1"/>
    <property type="molecule type" value="Genomic_DNA"/>
</dbReference>
<dbReference type="PANTHER" id="PTHR24223:SF399">
    <property type="entry name" value="ABC TRANSPORTER ATNG"/>
    <property type="match status" value="1"/>
</dbReference>
<feature type="transmembrane region" description="Helical" evidence="8">
    <location>
        <begin position="226"/>
        <end position="255"/>
    </location>
</feature>
<dbReference type="InterPro" id="IPR027417">
    <property type="entry name" value="P-loop_NTPase"/>
</dbReference>
<reference evidence="10" key="2">
    <citation type="journal article" date="2023" name="IMA Fungus">
        <title>Comparative genomic study of the Penicillium genus elucidates a diverse pangenome and 15 lateral gene transfer events.</title>
        <authorList>
            <person name="Petersen C."/>
            <person name="Sorensen T."/>
            <person name="Nielsen M.R."/>
            <person name="Sondergaard T.E."/>
            <person name="Sorensen J.L."/>
            <person name="Fitzpatrick D.A."/>
            <person name="Frisvad J.C."/>
            <person name="Nielsen K.L."/>
        </authorList>
    </citation>
    <scope>NUCLEOTIDE SEQUENCE</scope>
    <source>
        <strain evidence="10">IBT 20477</strain>
    </source>
</reference>
<feature type="transmembrane region" description="Helical" evidence="8">
    <location>
        <begin position="261"/>
        <end position="280"/>
    </location>
</feature>
<dbReference type="AlphaFoldDB" id="A0A9W9IWR9"/>